<feature type="region of interest" description="Disordered" evidence="1">
    <location>
        <begin position="289"/>
        <end position="328"/>
    </location>
</feature>
<proteinExistence type="predicted"/>
<evidence type="ECO:0000313" key="3">
    <source>
        <dbReference type="Proteomes" id="UP000703269"/>
    </source>
</evidence>
<reference evidence="2 3" key="1">
    <citation type="submission" date="2021-08" db="EMBL/GenBank/DDBJ databases">
        <title>Draft Genome Sequence of Phanerochaete sordida strain YK-624.</title>
        <authorList>
            <person name="Mori T."/>
            <person name="Dohra H."/>
            <person name="Suzuki T."/>
            <person name="Kawagishi H."/>
            <person name="Hirai H."/>
        </authorList>
    </citation>
    <scope>NUCLEOTIDE SEQUENCE [LARGE SCALE GENOMIC DNA]</scope>
    <source>
        <strain evidence="2 3">YK-624</strain>
    </source>
</reference>
<evidence type="ECO:0000313" key="2">
    <source>
        <dbReference type="EMBL" id="GJE99321.1"/>
    </source>
</evidence>
<dbReference type="EMBL" id="BPQB01000106">
    <property type="protein sequence ID" value="GJE99321.1"/>
    <property type="molecule type" value="Genomic_DNA"/>
</dbReference>
<gene>
    <name evidence="2" type="ORF">PsYK624_155750</name>
</gene>
<keyword evidence="3" id="KW-1185">Reference proteome</keyword>
<dbReference type="Proteomes" id="UP000703269">
    <property type="component" value="Unassembled WGS sequence"/>
</dbReference>
<dbReference type="OrthoDB" id="2758200at2759"/>
<comment type="caution">
    <text evidence="2">The sequence shown here is derived from an EMBL/GenBank/DDBJ whole genome shotgun (WGS) entry which is preliminary data.</text>
</comment>
<dbReference type="AlphaFoldDB" id="A0A9P3GQI6"/>
<evidence type="ECO:0000256" key="1">
    <source>
        <dbReference type="SAM" id="MobiDB-lite"/>
    </source>
</evidence>
<accession>A0A9P3GQI6</accession>
<protein>
    <submittedName>
        <fullName evidence="2">Uncharacterized protein</fullName>
    </submittedName>
</protein>
<organism evidence="2 3">
    <name type="scientific">Phanerochaete sordida</name>
    <dbReference type="NCBI Taxonomy" id="48140"/>
    <lineage>
        <taxon>Eukaryota</taxon>
        <taxon>Fungi</taxon>
        <taxon>Dikarya</taxon>
        <taxon>Basidiomycota</taxon>
        <taxon>Agaricomycotina</taxon>
        <taxon>Agaricomycetes</taxon>
        <taxon>Polyporales</taxon>
        <taxon>Phanerochaetaceae</taxon>
        <taxon>Phanerochaete</taxon>
    </lineage>
</organism>
<sequence length="328" mass="36232">MAPPPTPSPAASGEELRALHTQLMSDIDGPHRARYMGNKDLKVLDELTWVRHGSCDFLVHADDAAEYEAKRALHANDPTENPAPDAPNSAMFSMVGRLANKNFYLSSCAGWNGSYGELEGVVASALLEPADVTAFSGDWDCMVKNFERIVASKHTQGRIIKGAWDEASGEPKRLRVRTKIFQEIDPNDEDAANVGLPSEFTIAKWPPTPGSAKCAEKLDELRKGKKHIVNPVPVFGRNGALIFPSEYRELRDTLVVVYFTFIHWFIAGDKDSSDPKKGPSDTFGAEILNMKVLAPPRPRTSSTPKTPVKRWSLRDPMASPSPPKRRRT</sequence>
<name>A0A9P3GQI6_9APHY</name>